<sequence>MASSWQLKELIFKSIKDVLSNTVSVAWNDNKTKQNKTKQYCDILINNEIQIKIKSGQIDKSKQKLTLSGYRLGRFGNDEKKITEFINGNDSSIITVPYHKNKEKEQIDERHIYQIYYLPKDILKISEQEKNNWKKKKNNKFLTNEKGVKFKIVSSMSCQVWWTIPLKLIEEKSEILKIPSFIPTKQ</sequence>
<dbReference type="AlphaFoldDB" id="R4S0Y0"/>
<organism evidence="1 2">
    <name type="scientific">Strawberry lethal yellows phytoplasma (CPA) str. NZSb11</name>
    <dbReference type="NCBI Taxonomy" id="980422"/>
    <lineage>
        <taxon>Bacteria</taxon>
        <taxon>Bacillati</taxon>
        <taxon>Mycoplasmatota</taxon>
        <taxon>Mollicutes</taxon>
        <taxon>Acholeplasmatales</taxon>
        <taxon>Acholeplasmataceae</taxon>
        <taxon>Candidatus Phytoplasma</taxon>
        <taxon>16SrXII (Stolbur group)</taxon>
    </lineage>
</organism>
<dbReference type="HOGENOM" id="CLU_1453651_0_0_14"/>
<dbReference type="PATRIC" id="fig|980422.3.peg.464"/>
<evidence type="ECO:0000313" key="2">
    <source>
        <dbReference type="Proteomes" id="UP000013941"/>
    </source>
</evidence>
<proteinExistence type="predicted"/>
<keyword evidence="2" id="KW-1185">Reference proteome</keyword>
<name>R4S0Y0_PHYAS</name>
<dbReference type="RefSeq" id="WP_015637974.1">
    <property type="nucleotide sequence ID" value="NC_021236.1"/>
</dbReference>
<accession>R4S0Y0</accession>
<dbReference type="EMBL" id="CP002548">
    <property type="protein sequence ID" value="AGL90424.1"/>
    <property type="molecule type" value="Genomic_DNA"/>
</dbReference>
<protein>
    <submittedName>
        <fullName evidence="1">Uncharacterized protein</fullName>
    </submittedName>
</protein>
<dbReference type="KEGG" id="nzs:SLY_0505"/>
<dbReference type="Proteomes" id="UP000013941">
    <property type="component" value="Chromosome"/>
</dbReference>
<reference evidence="1 2" key="1">
    <citation type="journal article" date="2013" name="BMC Genomics">
        <title>Comparison of the complete genome sequence of two closely related isolates of 'Candidatus Phytoplasma australiense' reveals genome plasticity.</title>
        <authorList>
            <person name="Andersen M.T."/>
            <person name="Liefting L.W."/>
            <person name="Havukkala I."/>
            <person name="Beever R.E."/>
        </authorList>
    </citation>
    <scope>NUCLEOTIDE SEQUENCE [LARGE SCALE GENOMIC DNA]</scope>
    <source>
        <strain evidence="1 2">NZSb11</strain>
    </source>
</reference>
<gene>
    <name evidence="1" type="ORF">SLY_0505</name>
</gene>
<evidence type="ECO:0000313" key="1">
    <source>
        <dbReference type="EMBL" id="AGL90424.1"/>
    </source>
</evidence>